<name>A0A1I6UCW4_9BACL</name>
<evidence type="ECO:0000313" key="1">
    <source>
        <dbReference type="EMBL" id="SFS99273.1"/>
    </source>
</evidence>
<organism evidence="1 2">
    <name type="scientific">Marininema halotolerans</name>
    <dbReference type="NCBI Taxonomy" id="1155944"/>
    <lineage>
        <taxon>Bacteria</taxon>
        <taxon>Bacillati</taxon>
        <taxon>Bacillota</taxon>
        <taxon>Bacilli</taxon>
        <taxon>Bacillales</taxon>
        <taxon>Thermoactinomycetaceae</taxon>
        <taxon>Marininema</taxon>
    </lineage>
</organism>
<keyword evidence="2" id="KW-1185">Reference proteome</keyword>
<accession>A0A1I6UCW4</accession>
<sequence>MSEPYSLRGVRVESTDGAFQLAFGNAELLLESPSPWNLKSWSVQIHEVDTNSANRLDDCYYHGGQSLVLMMVTEGGKTLQGRVALTEIAVGPHSRARFDGLDTLEGFQAL</sequence>
<protein>
    <submittedName>
        <fullName evidence="1">Uncharacterized protein</fullName>
    </submittedName>
</protein>
<gene>
    <name evidence="1" type="ORF">SAMN05444972_11561</name>
</gene>
<dbReference type="EMBL" id="FPAA01000015">
    <property type="protein sequence ID" value="SFS99273.1"/>
    <property type="molecule type" value="Genomic_DNA"/>
</dbReference>
<dbReference type="OrthoDB" id="2989423at2"/>
<proteinExistence type="predicted"/>
<dbReference type="AlphaFoldDB" id="A0A1I6UCW4"/>
<dbReference type="RefSeq" id="WP_091839255.1">
    <property type="nucleotide sequence ID" value="NZ_FPAA01000015.1"/>
</dbReference>
<evidence type="ECO:0000313" key="2">
    <source>
        <dbReference type="Proteomes" id="UP000198660"/>
    </source>
</evidence>
<dbReference type="Proteomes" id="UP000198660">
    <property type="component" value="Unassembled WGS sequence"/>
</dbReference>
<reference evidence="2" key="1">
    <citation type="submission" date="2016-10" db="EMBL/GenBank/DDBJ databases">
        <authorList>
            <person name="Varghese N."/>
            <person name="Submissions S."/>
        </authorList>
    </citation>
    <scope>NUCLEOTIDE SEQUENCE [LARGE SCALE GENOMIC DNA]</scope>
    <source>
        <strain evidence="2">DSM 45789</strain>
    </source>
</reference>